<dbReference type="InterPro" id="IPR037523">
    <property type="entry name" value="VOC_core"/>
</dbReference>
<evidence type="ECO:0000313" key="2">
    <source>
        <dbReference type="EMBL" id="MVT42882.1"/>
    </source>
</evidence>
<feature type="domain" description="VOC" evidence="1">
    <location>
        <begin position="3"/>
        <end position="127"/>
    </location>
</feature>
<keyword evidence="3" id="KW-1185">Reference proteome</keyword>
<sequence length="129" mass="14587">MSNLSYISPFFIVSSIKDAVSFYVNQLGFGVRYIGPENDPFFAIVGRDSVSIMLKAIADDIKPVPNHTRHEWARWDAYIFTEDADTLFEEYSSTGIIFRQPLRDDDDGLRGFEVTDADGYVLFFGSPSP</sequence>
<comment type="caution">
    <text evidence="2">The sequence shown here is derived from an EMBL/GenBank/DDBJ whole genome shotgun (WGS) entry which is preliminary data.</text>
</comment>
<dbReference type="Proteomes" id="UP000468388">
    <property type="component" value="Unassembled WGS sequence"/>
</dbReference>
<dbReference type="EMBL" id="WRXO01000006">
    <property type="protein sequence ID" value="MVT42882.1"/>
    <property type="molecule type" value="Genomic_DNA"/>
</dbReference>
<accession>A0A6N8JFJ6</accession>
<reference evidence="2 3" key="1">
    <citation type="submission" date="2019-12" db="EMBL/GenBank/DDBJ databases">
        <title>The draft genomic sequence of strain Chitinophaga oryziterrae JCM 16595.</title>
        <authorList>
            <person name="Zhang X."/>
        </authorList>
    </citation>
    <scope>NUCLEOTIDE SEQUENCE [LARGE SCALE GENOMIC DNA]</scope>
    <source>
        <strain evidence="2 3">JCM 16595</strain>
    </source>
</reference>
<dbReference type="AlphaFoldDB" id="A0A6N8JFJ6"/>
<organism evidence="2 3">
    <name type="scientific">Chitinophaga oryziterrae</name>
    <dbReference type="NCBI Taxonomy" id="1031224"/>
    <lineage>
        <taxon>Bacteria</taxon>
        <taxon>Pseudomonadati</taxon>
        <taxon>Bacteroidota</taxon>
        <taxon>Chitinophagia</taxon>
        <taxon>Chitinophagales</taxon>
        <taxon>Chitinophagaceae</taxon>
        <taxon>Chitinophaga</taxon>
    </lineage>
</organism>
<protein>
    <recommendedName>
        <fullName evidence="1">VOC domain-containing protein</fullName>
    </recommendedName>
</protein>
<dbReference type="PROSITE" id="PS51819">
    <property type="entry name" value="VOC"/>
    <property type="match status" value="1"/>
</dbReference>
<dbReference type="InterPro" id="IPR029068">
    <property type="entry name" value="Glyas_Bleomycin-R_OHBP_Dase"/>
</dbReference>
<name>A0A6N8JFJ6_9BACT</name>
<dbReference type="InterPro" id="IPR004360">
    <property type="entry name" value="Glyas_Fos-R_dOase_dom"/>
</dbReference>
<evidence type="ECO:0000313" key="3">
    <source>
        <dbReference type="Proteomes" id="UP000468388"/>
    </source>
</evidence>
<gene>
    <name evidence="2" type="ORF">GO495_19965</name>
</gene>
<dbReference type="RefSeq" id="WP_157301498.1">
    <property type="nucleotide sequence ID" value="NZ_BAAAZB010000004.1"/>
</dbReference>
<proteinExistence type="predicted"/>
<dbReference type="Pfam" id="PF00903">
    <property type="entry name" value="Glyoxalase"/>
    <property type="match status" value="1"/>
</dbReference>
<dbReference type="SUPFAM" id="SSF54593">
    <property type="entry name" value="Glyoxalase/Bleomycin resistance protein/Dihydroxybiphenyl dioxygenase"/>
    <property type="match status" value="1"/>
</dbReference>
<dbReference type="Gene3D" id="3.10.180.10">
    <property type="entry name" value="2,3-Dihydroxybiphenyl 1,2-Dioxygenase, domain 1"/>
    <property type="match status" value="1"/>
</dbReference>
<evidence type="ECO:0000259" key="1">
    <source>
        <dbReference type="PROSITE" id="PS51819"/>
    </source>
</evidence>
<dbReference type="OrthoDB" id="9796521at2"/>